<reference evidence="1" key="1">
    <citation type="submission" date="2020-10" db="EMBL/GenBank/DDBJ databases">
        <authorList>
            <person name="Gilroy R."/>
        </authorList>
    </citation>
    <scope>NUCLEOTIDE SEQUENCE</scope>
    <source>
        <strain evidence="1">11300</strain>
    </source>
</reference>
<protein>
    <submittedName>
        <fullName evidence="1">Uncharacterized protein</fullName>
    </submittedName>
</protein>
<dbReference type="EMBL" id="DVMO01000048">
    <property type="protein sequence ID" value="HIU27372.1"/>
    <property type="molecule type" value="Genomic_DNA"/>
</dbReference>
<comment type="caution">
    <text evidence="1">The sequence shown here is derived from an EMBL/GenBank/DDBJ whole genome shotgun (WGS) entry which is preliminary data.</text>
</comment>
<proteinExistence type="predicted"/>
<dbReference type="Proteomes" id="UP000824091">
    <property type="component" value="Unassembled WGS sequence"/>
</dbReference>
<evidence type="ECO:0000313" key="1">
    <source>
        <dbReference type="EMBL" id="HIU27372.1"/>
    </source>
</evidence>
<dbReference type="AlphaFoldDB" id="A0A9D1I3Z7"/>
<reference evidence="1" key="2">
    <citation type="journal article" date="2021" name="PeerJ">
        <title>Extensive microbial diversity within the chicken gut microbiome revealed by metagenomics and culture.</title>
        <authorList>
            <person name="Gilroy R."/>
            <person name="Ravi A."/>
            <person name="Getino M."/>
            <person name="Pursley I."/>
            <person name="Horton D.L."/>
            <person name="Alikhan N.F."/>
            <person name="Baker D."/>
            <person name="Gharbi K."/>
            <person name="Hall N."/>
            <person name="Watson M."/>
            <person name="Adriaenssens E.M."/>
            <person name="Foster-Nyarko E."/>
            <person name="Jarju S."/>
            <person name="Secka A."/>
            <person name="Antonio M."/>
            <person name="Oren A."/>
            <person name="Chaudhuri R.R."/>
            <person name="La Ragione R."/>
            <person name="Hildebrand F."/>
            <person name="Pallen M.J."/>
        </authorList>
    </citation>
    <scope>NUCLEOTIDE SEQUENCE</scope>
    <source>
        <strain evidence="1">11300</strain>
    </source>
</reference>
<sequence length="122" mass="14078">MCKTSFPKNGVFWIIEGKLLAFAFEEEIYPEGIAKSGTTYNHKKLWKAVHPKGCGKPYDYYPRGRVHITKDGTAHLFLSPHITAGFVPEIKVFFGISGDMKIHYDHTPHYYCHLDEGWRPYT</sequence>
<evidence type="ECO:0000313" key="2">
    <source>
        <dbReference type="Proteomes" id="UP000824091"/>
    </source>
</evidence>
<gene>
    <name evidence="1" type="ORF">IAD16_03180</name>
</gene>
<organism evidence="1 2">
    <name type="scientific">Candidatus Fimisoma avicola</name>
    <dbReference type="NCBI Taxonomy" id="2840826"/>
    <lineage>
        <taxon>Bacteria</taxon>
        <taxon>Bacillati</taxon>
        <taxon>Bacillota</taxon>
        <taxon>Clostridia</taxon>
        <taxon>Eubacteriales</taxon>
        <taxon>Candidatus Fimisoma</taxon>
    </lineage>
</organism>
<name>A0A9D1I3Z7_9FIRM</name>
<accession>A0A9D1I3Z7</accession>